<comment type="caution">
    <text evidence="2">The sequence shown here is derived from an EMBL/GenBank/DDBJ whole genome shotgun (WGS) entry which is preliminary data.</text>
</comment>
<dbReference type="InterPro" id="IPR008995">
    <property type="entry name" value="Mo/tungstate-bd_C_term_dom"/>
</dbReference>
<sequence length="137" mass="15854">MMEAFNVDVSNLIHAKLGKWNENVMLNLNEEISLHIPPEHQNKLSHYIDSDIIFGIRPEFVSIADNDEMFNVIDAQLVACHDKNGSQYQEFSIGNNKVICRSEKPINEHSIGQLFKLNFDTYFGHIYDRETEENLTI</sequence>
<organism evidence="2 3">
    <name type="scientific">Vibrio pomeroyi</name>
    <dbReference type="NCBI Taxonomy" id="198832"/>
    <lineage>
        <taxon>Bacteria</taxon>
        <taxon>Pseudomonadati</taxon>
        <taxon>Pseudomonadota</taxon>
        <taxon>Gammaproteobacteria</taxon>
        <taxon>Vibrionales</taxon>
        <taxon>Vibrionaceae</taxon>
        <taxon>Vibrio</taxon>
    </lineage>
</organism>
<accession>A0ABV4N2M0</accession>
<dbReference type="Gene3D" id="2.40.50.100">
    <property type="match status" value="1"/>
</dbReference>
<evidence type="ECO:0000313" key="3">
    <source>
        <dbReference type="Proteomes" id="UP001570071"/>
    </source>
</evidence>
<proteinExistence type="predicted"/>
<dbReference type="Proteomes" id="UP001570071">
    <property type="component" value="Unassembled WGS sequence"/>
</dbReference>
<gene>
    <name evidence="2" type="ORF">AB6D66_21465</name>
</gene>
<dbReference type="SUPFAM" id="SSF50331">
    <property type="entry name" value="MOP-like"/>
    <property type="match status" value="1"/>
</dbReference>
<feature type="domain" description="MalK-like OB fold" evidence="1">
    <location>
        <begin position="11"/>
        <end position="59"/>
    </location>
</feature>
<dbReference type="Pfam" id="PF17912">
    <property type="entry name" value="OB_MalK"/>
    <property type="match status" value="1"/>
</dbReference>
<dbReference type="EMBL" id="JBFSSG010000071">
    <property type="protein sequence ID" value="MEZ8723648.1"/>
    <property type="molecule type" value="Genomic_DNA"/>
</dbReference>
<evidence type="ECO:0000313" key="2">
    <source>
        <dbReference type="EMBL" id="MEZ8723648.1"/>
    </source>
</evidence>
<protein>
    <recommendedName>
        <fullName evidence="1">MalK-like OB fold domain-containing protein</fullName>
    </recommendedName>
</protein>
<keyword evidence="3" id="KW-1185">Reference proteome</keyword>
<dbReference type="Gene3D" id="2.40.50.140">
    <property type="entry name" value="Nucleic acid-binding proteins"/>
    <property type="match status" value="1"/>
</dbReference>
<evidence type="ECO:0000259" key="1">
    <source>
        <dbReference type="Pfam" id="PF17912"/>
    </source>
</evidence>
<name>A0ABV4N2M0_9VIBR</name>
<reference evidence="2 3" key="1">
    <citation type="journal article" date="2024" name="ISME J.">
        <title>Tailless and filamentous prophages are predominant in marine Vibrio.</title>
        <authorList>
            <person name="Steensen K."/>
            <person name="Seneca J."/>
            <person name="Bartlau N."/>
            <person name="Yu X.A."/>
            <person name="Hussain F.A."/>
            <person name="Polz M.F."/>
        </authorList>
    </citation>
    <scope>NUCLEOTIDE SEQUENCE [LARGE SCALE GENOMIC DNA]</scope>
    <source>
        <strain evidence="2 3">10N.239.312.F12</strain>
    </source>
</reference>
<dbReference type="InterPro" id="IPR040582">
    <property type="entry name" value="OB_MalK-like"/>
</dbReference>
<dbReference type="RefSeq" id="WP_372125874.1">
    <property type="nucleotide sequence ID" value="NZ_JBFSSG010000071.1"/>
</dbReference>
<dbReference type="InterPro" id="IPR012340">
    <property type="entry name" value="NA-bd_OB-fold"/>
</dbReference>